<dbReference type="EMBL" id="FNBA01000004">
    <property type="protein sequence ID" value="SDF00012.1"/>
    <property type="molecule type" value="Genomic_DNA"/>
</dbReference>
<evidence type="ECO:0000313" key="2">
    <source>
        <dbReference type="Proteomes" id="UP000199321"/>
    </source>
</evidence>
<dbReference type="STRING" id="227084.SAMN05421855_104103"/>
<organism evidence="1 2">
    <name type="scientific">Ulvibacter litoralis</name>
    <dbReference type="NCBI Taxonomy" id="227084"/>
    <lineage>
        <taxon>Bacteria</taxon>
        <taxon>Pseudomonadati</taxon>
        <taxon>Bacteroidota</taxon>
        <taxon>Flavobacteriia</taxon>
        <taxon>Flavobacteriales</taxon>
        <taxon>Flavobacteriaceae</taxon>
        <taxon>Ulvibacter</taxon>
    </lineage>
</organism>
<dbReference type="Proteomes" id="UP000199321">
    <property type="component" value="Unassembled WGS sequence"/>
</dbReference>
<name>A0A1G7HHQ2_9FLAO</name>
<keyword evidence="2" id="KW-1185">Reference proteome</keyword>
<dbReference type="AlphaFoldDB" id="A0A1G7HHQ2"/>
<dbReference type="InterPro" id="IPR045538">
    <property type="entry name" value="CIS_TMP"/>
</dbReference>
<accession>A0A1G7HHQ2</accession>
<reference evidence="1 2" key="1">
    <citation type="submission" date="2016-10" db="EMBL/GenBank/DDBJ databases">
        <authorList>
            <person name="de Groot N.N."/>
        </authorList>
    </citation>
    <scope>NUCLEOTIDE SEQUENCE [LARGE SCALE GENOMIC DNA]</scope>
    <source>
        <strain evidence="1 2">DSM 16195</strain>
    </source>
</reference>
<sequence>MVTEKNIIKKLNIEVQTPSVTVGTQFNDEIGDFFKNEIIPEMDIQLDEMAKQFPNKIVRFDHIELDIHIDKSTSFKKLKPLILTALKKQIAKDTPKENRTNTVLPHVLTTAKNKGDAFLFFIEAGTYPWWYDSKKIFTKTDFQNMLEVSSFSEKLKQKLKDKHIQKRIIFQFDFEMIEAIYTAITDTKEIQHASYKVTQTSRFQSFKVPFWSSVFDYSYTKKEAGLLQKIDAIISSIAIKKNNKTTKNYQIELSFLKEVSKIVTYINELLNLGILLKKTKQENIRLTLDKNTSPSASTTLNNETLKSIESKMVTYSRLDTNKVEDEFISITKNDRFSTKISDEGILVQNAGLVILHPYIPLLFERLDFLSEDSEGKLKKTIKPNKVATAVHLLHYLACRKEQPYEHELTVEKYLCGLPLEQSLERMISLSEEQKEQCNSLLKAVLDHWKALESSNIELLQNEFLVREGKLFFTKDTEKIYVQRKVYDLLLDKIPWNLALAKFPWKQKMIHIEW</sequence>
<dbReference type="Pfam" id="PF19268">
    <property type="entry name" value="CIS_TMP"/>
    <property type="match status" value="1"/>
</dbReference>
<evidence type="ECO:0000313" key="1">
    <source>
        <dbReference type="EMBL" id="SDF00012.1"/>
    </source>
</evidence>
<proteinExistence type="predicted"/>
<gene>
    <name evidence="1" type="ORF">SAMN05421855_104103</name>
</gene>
<protein>
    <submittedName>
        <fullName evidence="1">Uncharacterized protein</fullName>
    </submittedName>
</protein>
<dbReference type="RefSeq" id="WP_093144762.1">
    <property type="nucleotide sequence ID" value="NZ_BMWO01000004.1"/>
</dbReference>